<evidence type="ECO:0000313" key="1">
    <source>
        <dbReference type="EMBL" id="JAE13749.1"/>
    </source>
</evidence>
<accession>A0A0A9FR92</accession>
<sequence length="20" mass="2352">MNIPYVCNMMSIILVLVWIV</sequence>
<dbReference type="EMBL" id="GBRH01184147">
    <property type="protein sequence ID" value="JAE13749.1"/>
    <property type="molecule type" value="Transcribed_RNA"/>
</dbReference>
<reference evidence="1" key="1">
    <citation type="submission" date="2014-09" db="EMBL/GenBank/DDBJ databases">
        <authorList>
            <person name="Magalhaes I.L.F."/>
            <person name="Oliveira U."/>
            <person name="Santos F.R."/>
            <person name="Vidigal T.H.D.A."/>
            <person name="Brescovit A.D."/>
            <person name="Santos A.J."/>
        </authorList>
    </citation>
    <scope>NUCLEOTIDE SEQUENCE</scope>
    <source>
        <tissue evidence="1">Shoot tissue taken approximately 20 cm above the soil surface</tissue>
    </source>
</reference>
<reference evidence="1" key="2">
    <citation type="journal article" date="2015" name="Data Brief">
        <title>Shoot transcriptome of the giant reed, Arundo donax.</title>
        <authorList>
            <person name="Barrero R.A."/>
            <person name="Guerrero F.D."/>
            <person name="Moolhuijzen P."/>
            <person name="Goolsby J.A."/>
            <person name="Tidwell J."/>
            <person name="Bellgard S.E."/>
            <person name="Bellgard M.I."/>
        </authorList>
    </citation>
    <scope>NUCLEOTIDE SEQUENCE</scope>
    <source>
        <tissue evidence="1">Shoot tissue taken approximately 20 cm above the soil surface</tissue>
    </source>
</reference>
<dbReference type="AlphaFoldDB" id="A0A0A9FR92"/>
<protein>
    <submittedName>
        <fullName evidence="1">Uncharacterized protein</fullName>
    </submittedName>
</protein>
<organism evidence="1">
    <name type="scientific">Arundo donax</name>
    <name type="common">Giant reed</name>
    <name type="synonym">Donax arundinaceus</name>
    <dbReference type="NCBI Taxonomy" id="35708"/>
    <lineage>
        <taxon>Eukaryota</taxon>
        <taxon>Viridiplantae</taxon>
        <taxon>Streptophyta</taxon>
        <taxon>Embryophyta</taxon>
        <taxon>Tracheophyta</taxon>
        <taxon>Spermatophyta</taxon>
        <taxon>Magnoliopsida</taxon>
        <taxon>Liliopsida</taxon>
        <taxon>Poales</taxon>
        <taxon>Poaceae</taxon>
        <taxon>PACMAD clade</taxon>
        <taxon>Arundinoideae</taxon>
        <taxon>Arundineae</taxon>
        <taxon>Arundo</taxon>
    </lineage>
</organism>
<proteinExistence type="predicted"/>
<name>A0A0A9FR92_ARUDO</name>